<feature type="transmembrane region" description="Helical" evidence="2">
    <location>
        <begin position="462"/>
        <end position="495"/>
    </location>
</feature>
<feature type="transmembrane region" description="Helical" evidence="2">
    <location>
        <begin position="432"/>
        <end position="456"/>
    </location>
</feature>
<keyword evidence="6" id="KW-1185">Reference proteome</keyword>
<dbReference type="OrthoDB" id="2427554at2759"/>
<evidence type="ECO:0000313" key="6">
    <source>
        <dbReference type="Proteomes" id="UP000008743"/>
    </source>
</evidence>
<dbReference type="PhylomeDB" id="A0A0D2VM91"/>
<feature type="signal peptide" evidence="3">
    <location>
        <begin position="1"/>
        <end position="21"/>
    </location>
</feature>
<dbReference type="InterPro" id="IPR052744">
    <property type="entry name" value="GPAT/DAPAT"/>
</dbReference>
<dbReference type="EMBL" id="KE346362">
    <property type="protein sequence ID" value="KJE91262.1"/>
    <property type="molecule type" value="Genomic_DNA"/>
</dbReference>
<dbReference type="PANTHER" id="PTHR31605:SF0">
    <property type="entry name" value="GLYCEROL-3-PHOSPHATE O-ACYLTRANSFERASE 1"/>
    <property type="match status" value="1"/>
</dbReference>
<evidence type="ECO:0000313" key="5">
    <source>
        <dbReference type="EMBL" id="KJE91262.1"/>
    </source>
</evidence>
<reference evidence="6" key="1">
    <citation type="submission" date="2011-02" db="EMBL/GenBank/DDBJ databases">
        <title>The Genome Sequence of Capsaspora owczarzaki ATCC 30864.</title>
        <authorList>
            <person name="Russ C."/>
            <person name="Cuomo C."/>
            <person name="Burger G."/>
            <person name="Gray M.W."/>
            <person name="Holland P.W.H."/>
            <person name="King N."/>
            <person name="Lang F.B.F."/>
            <person name="Roger A.J."/>
            <person name="Ruiz-Trillo I."/>
            <person name="Young S.K."/>
            <person name="Zeng Q."/>
            <person name="Gargeya S."/>
            <person name="Alvarado L."/>
            <person name="Berlin A."/>
            <person name="Chapman S.B."/>
            <person name="Chen Z."/>
            <person name="Freedman E."/>
            <person name="Gellesch M."/>
            <person name="Goldberg J."/>
            <person name="Griggs A."/>
            <person name="Gujja S."/>
            <person name="Heilman E."/>
            <person name="Heiman D."/>
            <person name="Howarth C."/>
            <person name="Mehta T."/>
            <person name="Neiman D."/>
            <person name="Pearson M."/>
            <person name="Roberts A."/>
            <person name="Saif S."/>
            <person name="Shea T."/>
            <person name="Shenoy N."/>
            <person name="Sisk P."/>
            <person name="Stolte C."/>
            <person name="Sykes S."/>
            <person name="White J."/>
            <person name="Yandava C."/>
            <person name="Haas B."/>
            <person name="Nusbaum C."/>
            <person name="Birren B."/>
        </authorList>
    </citation>
    <scope>NUCLEOTIDE SEQUENCE</scope>
    <source>
        <strain evidence="6">ATCC 30864</strain>
    </source>
</reference>
<keyword evidence="2" id="KW-0812">Transmembrane</keyword>
<accession>A0A0D2VM91</accession>
<dbReference type="AlphaFoldDB" id="A0A0D2VM91"/>
<dbReference type="PANTHER" id="PTHR31605">
    <property type="entry name" value="GLYCEROL-3-PHOSPHATE O-ACYLTRANSFERASE 1"/>
    <property type="match status" value="1"/>
</dbReference>
<dbReference type="GO" id="GO:0008654">
    <property type="term" value="P:phospholipid biosynthetic process"/>
    <property type="evidence" value="ECO:0007669"/>
    <property type="project" value="TreeGrafter"/>
</dbReference>
<keyword evidence="5" id="KW-0012">Acyltransferase</keyword>
<feature type="chain" id="PRO_5002269393" evidence="3">
    <location>
        <begin position="22"/>
        <end position="589"/>
    </location>
</feature>
<organism evidence="5 6">
    <name type="scientific">Capsaspora owczarzaki (strain ATCC 30864)</name>
    <dbReference type="NCBI Taxonomy" id="595528"/>
    <lineage>
        <taxon>Eukaryota</taxon>
        <taxon>Filasterea</taxon>
        <taxon>Capsaspora</taxon>
    </lineage>
</organism>
<dbReference type="eggNOG" id="ENOG502QQ2N">
    <property type="taxonomic scope" value="Eukaryota"/>
</dbReference>
<protein>
    <submittedName>
        <fullName evidence="5">Glycerol-3-phosphate acyltransferase</fullName>
    </submittedName>
</protein>
<dbReference type="CDD" id="cd07992">
    <property type="entry name" value="LPLAT_AAK14816-like"/>
    <property type="match status" value="1"/>
</dbReference>
<keyword evidence="2" id="KW-0472">Membrane</keyword>
<feature type="region of interest" description="Disordered" evidence="1">
    <location>
        <begin position="548"/>
        <end position="570"/>
    </location>
</feature>
<keyword evidence="3" id="KW-0732">Signal</keyword>
<dbReference type="RefSeq" id="XP_004349172.2">
    <property type="nucleotide sequence ID" value="XM_004349122.2"/>
</dbReference>
<name>A0A0D2VM91_CAPO3</name>
<dbReference type="GO" id="GO:0016287">
    <property type="term" value="F:glycerone-phosphate O-acyltransferase activity"/>
    <property type="evidence" value="ECO:0007669"/>
    <property type="project" value="TreeGrafter"/>
</dbReference>
<evidence type="ECO:0000256" key="2">
    <source>
        <dbReference type="SAM" id="Phobius"/>
    </source>
</evidence>
<gene>
    <name evidence="5" type="ORF">CAOG_002422</name>
</gene>
<dbReference type="FunCoup" id="A0A0D2VM91">
    <property type="interactions" value="48"/>
</dbReference>
<keyword evidence="5" id="KW-0808">Transferase</keyword>
<dbReference type="STRING" id="595528.A0A0D2VM91"/>
<dbReference type="Proteomes" id="UP000008743">
    <property type="component" value="Unassembled WGS sequence"/>
</dbReference>
<evidence type="ECO:0000256" key="1">
    <source>
        <dbReference type="SAM" id="MobiDB-lite"/>
    </source>
</evidence>
<keyword evidence="2" id="KW-1133">Transmembrane helix</keyword>
<sequence>MGLLVWFFNVCLRIFFRDVEVIGSHNIPADGPVIFVANHNNQFVDGLLLGQSVGTRVVRFLIAEKSYKRKVVGKFARAMNSIPVARAQDNASTGSGLLTLSADGLVVYGSQTSFVATVKPGDALKFNHLENEFRVASVVSDTELTLAKAVNGVEIQNQSGWKIMRKVDQGVVYKSVWNTLLSGECVGIFPEGGSHDRTDLLPIKAGVAIMALGAMEAHPEMQPVRIVPCGLNYFHAHRFRSRVLVEFGPPIVVDADLVARYKTDKRGATGDLLGRIEASLRGTVMNTTDYKTMVALHTARRMYTPANVQLTPEQYTELNKRFAMADQKLTASEEYQALKTQMLTYNDTLRSYGVRDKDVQTIQQSHWFVAFWLFWGKLLLAGLFFLLSGPGMLLALPVGAVADNIAKKKAIEAKAASDVKIKGLDVLATWKLMTALIVGPVALSVYVAAIAILVALLTDLPIWAKVVIPVGSVIVLPFWLFYSVALAGVAIRLWVGLRPLFFTFCTSKKHRTLKQMRMELQRKVKELIEVLAPQLIENFSESRIVKIDSESDEQREPEEETLDSRDPSGAAAAGVAAQASTAQLMINEP</sequence>
<evidence type="ECO:0000256" key="3">
    <source>
        <dbReference type="SAM" id="SignalP"/>
    </source>
</evidence>
<dbReference type="GO" id="GO:0004366">
    <property type="term" value="F:glycerol-3-phosphate O-acyltransferase activity"/>
    <property type="evidence" value="ECO:0007669"/>
    <property type="project" value="TreeGrafter"/>
</dbReference>
<dbReference type="InterPro" id="IPR002123">
    <property type="entry name" value="Plipid/glycerol_acylTrfase"/>
</dbReference>
<feature type="domain" description="Phospholipid/glycerol acyltransferase" evidence="4">
    <location>
        <begin position="33"/>
        <end position="234"/>
    </location>
</feature>
<dbReference type="SMART" id="SM00563">
    <property type="entry name" value="PlsC"/>
    <property type="match status" value="1"/>
</dbReference>
<dbReference type="InParanoid" id="A0A0D2VM91"/>
<dbReference type="Pfam" id="PF01553">
    <property type="entry name" value="Acyltransferase"/>
    <property type="match status" value="2"/>
</dbReference>
<proteinExistence type="predicted"/>
<dbReference type="SUPFAM" id="SSF69593">
    <property type="entry name" value="Glycerol-3-phosphate (1)-acyltransferase"/>
    <property type="match status" value="2"/>
</dbReference>
<evidence type="ECO:0000259" key="4">
    <source>
        <dbReference type="SMART" id="SM00563"/>
    </source>
</evidence>